<organism evidence="4">
    <name type="scientific">Rodentolepis nana</name>
    <name type="common">Dwarf tapeworm</name>
    <name type="synonym">Hymenolepis nana</name>
    <dbReference type="NCBI Taxonomy" id="102285"/>
    <lineage>
        <taxon>Eukaryota</taxon>
        <taxon>Metazoa</taxon>
        <taxon>Spiralia</taxon>
        <taxon>Lophotrochozoa</taxon>
        <taxon>Platyhelminthes</taxon>
        <taxon>Cestoda</taxon>
        <taxon>Eucestoda</taxon>
        <taxon>Cyclophyllidea</taxon>
        <taxon>Hymenolepididae</taxon>
        <taxon>Rodentolepis</taxon>
    </lineage>
</organism>
<reference evidence="2 3" key="2">
    <citation type="submission" date="2018-11" db="EMBL/GenBank/DDBJ databases">
        <authorList>
            <consortium name="Pathogen Informatics"/>
        </authorList>
    </citation>
    <scope>NUCLEOTIDE SEQUENCE [LARGE SCALE GENOMIC DNA]</scope>
</reference>
<feature type="compositionally biased region" description="Basic and acidic residues" evidence="1">
    <location>
        <begin position="113"/>
        <end position="123"/>
    </location>
</feature>
<sequence length="374" mass="40575">MSSSETESSSASYSSSDEEEKTSGTHEVDSKSTKTDADEGTTNNKSNKQTEEAKVDAKKDEKSEETNEENDNTSEDELVIEYTVETTREEAQPNAEGKETNHEQPSNSSNSEKNVKDEDKKTPTPDTVKTEQASNVLTPIAIEAPPQPGSNGEVVEEVPRSVKEQIAIFANLNIQETHGKPKPGVSSAFAGKSNNAVKTPLVHSAQAPTNVSSVNSAAVYSNAMPKPFEVATNNNVIKPVNKQPVEFNQTQRQPDGTTFERPQPLDRPSVPPPQPKKFVINKGFTSSTAPMTFGTPFSNANQPTKASPEVTPSQYIGPDVIAQTSRPPMMIRLRRPGPEAPWGFAVFGGADYGCPPFISRVSQTMNFKQLHNIN</sequence>
<dbReference type="Proteomes" id="UP000278807">
    <property type="component" value="Unassembled WGS sequence"/>
</dbReference>
<dbReference type="STRING" id="102285.A0A0R3TBK6"/>
<feature type="compositionally biased region" description="Polar residues" evidence="1">
    <location>
        <begin position="103"/>
        <end position="112"/>
    </location>
</feature>
<feature type="region of interest" description="Disordered" evidence="1">
    <location>
        <begin position="245"/>
        <end position="276"/>
    </location>
</feature>
<feature type="compositionally biased region" description="Low complexity" evidence="1">
    <location>
        <begin position="1"/>
        <end position="15"/>
    </location>
</feature>
<feature type="compositionally biased region" description="Basic and acidic residues" evidence="1">
    <location>
        <begin position="86"/>
        <end position="102"/>
    </location>
</feature>
<evidence type="ECO:0000313" key="4">
    <source>
        <dbReference type="WBParaSite" id="HNAJ_0000444501-mRNA-1"/>
    </source>
</evidence>
<dbReference type="OrthoDB" id="44841at2759"/>
<feature type="compositionally biased region" description="Basic and acidic residues" evidence="1">
    <location>
        <begin position="48"/>
        <end position="65"/>
    </location>
</feature>
<feature type="compositionally biased region" description="Acidic residues" evidence="1">
    <location>
        <begin position="66"/>
        <end position="79"/>
    </location>
</feature>
<feature type="region of interest" description="Disordered" evidence="1">
    <location>
        <begin position="1"/>
        <end position="158"/>
    </location>
</feature>
<protein>
    <submittedName>
        <fullName evidence="4">Flocculation protein FLO11-like</fullName>
    </submittedName>
</protein>
<gene>
    <name evidence="2" type="ORF">HNAJ_LOCUS4443</name>
</gene>
<dbReference type="AlphaFoldDB" id="A0A0R3TBK6"/>
<name>A0A0R3TBK6_RODNA</name>
<evidence type="ECO:0000313" key="3">
    <source>
        <dbReference type="Proteomes" id="UP000278807"/>
    </source>
</evidence>
<dbReference type="WBParaSite" id="HNAJ_0000444501-mRNA-1">
    <property type="protein sequence ID" value="HNAJ_0000444501-mRNA-1"/>
    <property type="gene ID" value="HNAJ_0000444501"/>
</dbReference>
<accession>A0A0R3TBK6</accession>
<reference evidence="4" key="1">
    <citation type="submission" date="2017-02" db="UniProtKB">
        <authorList>
            <consortium name="WormBaseParasite"/>
        </authorList>
    </citation>
    <scope>IDENTIFICATION</scope>
</reference>
<keyword evidence="3" id="KW-1185">Reference proteome</keyword>
<evidence type="ECO:0000313" key="2">
    <source>
        <dbReference type="EMBL" id="VDO00303.1"/>
    </source>
</evidence>
<feature type="region of interest" description="Disordered" evidence="1">
    <location>
        <begin position="295"/>
        <end position="314"/>
    </location>
</feature>
<dbReference type="EMBL" id="UZAE01003129">
    <property type="protein sequence ID" value="VDO00303.1"/>
    <property type="molecule type" value="Genomic_DNA"/>
</dbReference>
<feature type="compositionally biased region" description="Basic and acidic residues" evidence="1">
    <location>
        <begin position="21"/>
        <end position="37"/>
    </location>
</feature>
<feature type="compositionally biased region" description="Polar residues" evidence="1">
    <location>
        <begin position="246"/>
        <end position="256"/>
    </location>
</feature>
<proteinExistence type="predicted"/>
<evidence type="ECO:0000256" key="1">
    <source>
        <dbReference type="SAM" id="MobiDB-lite"/>
    </source>
</evidence>